<dbReference type="Proteomes" id="UP000037069">
    <property type="component" value="Unassembled WGS sequence"/>
</dbReference>
<protein>
    <submittedName>
        <fullName evidence="2">Uncharacterized protein</fullName>
    </submittedName>
</protein>
<organism evidence="2 3">
    <name type="scientific">Lucilia cuprina</name>
    <name type="common">Green bottle fly</name>
    <name type="synonym">Australian sheep blowfly</name>
    <dbReference type="NCBI Taxonomy" id="7375"/>
    <lineage>
        <taxon>Eukaryota</taxon>
        <taxon>Metazoa</taxon>
        <taxon>Ecdysozoa</taxon>
        <taxon>Arthropoda</taxon>
        <taxon>Hexapoda</taxon>
        <taxon>Insecta</taxon>
        <taxon>Pterygota</taxon>
        <taxon>Neoptera</taxon>
        <taxon>Endopterygota</taxon>
        <taxon>Diptera</taxon>
        <taxon>Brachycera</taxon>
        <taxon>Muscomorpha</taxon>
        <taxon>Oestroidea</taxon>
        <taxon>Calliphoridae</taxon>
        <taxon>Luciliinae</taxon>
        <taxon>Lucilia</taxon>
    </lineage>
</organism>
<feature type="transmembrane region" description="Helical" evidence="1">
    <location>
        <begin position="12"/>
        <end position="31"/>
    </location>
</feature>
<reference evidence="2 3" key="1">
    <citation type="journal article" date="2015" name="Nat. Commun.">
        <title>Lucilia cuprina genome unlocks parasitic fly biology to underpin future interventions.</title>
        <authorList>
            <person name="Anstead C.A."/>
            <person name="Korhonen P.K."/>
            <person name="Young N.D."/>
            <person name="Hall R.S."/>
            <person name="Jex A.R."/>
            <person name="Murali S.C."/>
            <person name="Hughes D.S."/>
            <person name="Lee S.F."/>
            <person name="Perry T."/>
            <person name="Stroehlein A.J."/>
            <person name="Ansell B.R."/>
            <person name="Breugelmans B."/>
            <person name="Hofmann A."/>
            <person name="Qu J."/>
            <person name="Dugan S."/>
            <person name="Lee S.L."/>
            <person name="Chao H."/>
            <person name="Dinh H."/>
            <person name="Han Y."/>
            <person name="Doddapaneni H.V."/>
            <person name="Worley K.C."/>
            <person name="Muzny D.M."/>
            <person name="Ioannidis P."/>
            <person name="Waterhouse R.M."/>
            <person name="Zdobnov E.M."/>
            <person name="James P.J."/>
            <person name="Bagnall N.H."/>
            <person name="Kotze A.C."/>
            <person name="Gibbs R.A."/>
            <person name="Richards S."/>
            <person name="Batterham P."/>
            <person name="Gasser R.B."/>
        </authorList>
    </citation>
    <scope>NUCLEOTIDE SEQUENCE [LARGE SCALE GENOMIC DNA]</scope>
    <source>
        <strain evidence="2 3">LS</strain>
        <tissue evidence="2">Full body</tissue>
    </source>
</reference>
<accession>A0A0L0BPU8</accession>
<proteinExistence type="predicted"/>
<keyword evidence="3" id="KW-1185">Reference proteome</keyword>
<sequence length="84" mass="9797">MQTSKGIGITPNAHLAIVTFCIFSIATWHYSTISQVSNLISVYNVLQHKHFMHTKQMQHIQLNPSFQRNLMVAWVSSSYYFFIY</sequence>
<keyword evidence="1" id="KW-1133">Transmembrane helix</keyword>
<keyword evidence="1" id="KW-0472">Membrane</keyword>
<dbReference type="AlphaFoldDB" id="A0A0L0BPU8"/>
<keyword evidence="1" id="KW-0812">Transmembrane</keyword>
<dbReference type="EMBL" id="JRES01001548">
    <property type="protein sequence ID" value="KNC22110.1"/>
    <property type="molecule type" value="Genomic_DNA"/>
</dbReference>
<evidence type="ECO:0000256" key="1">
    <source>
        <dbReference type="SAM" id="Phobius"/>
    </source>
</evidence>
<comment type="caution">
    <text evidence="2">The sequence shown here is derived from an EMBL/GenBank/DDBJ whole genome shotgun (WGS) entry which is preliminary data.</text>
</comment>
<dbReference type="OrthoDB" id="6377396at2759"/>
<evidence type="ECO:0000313" key="3">
    <source>
        <dbReference type="Proteomes" id="UP000037069"/>
    </source>
</evidence>
<evidence type="ECO:0000313" key="2">
    <source>
        <dbReference type="EMBL" id="KNC22110.1"/>
    </source>
</evidence>
<gene>
    <name evidence="2" type="ORF">FF38_06437</name>
</gene>
<name>A0A0L0BPU8_LUCCU</name>